<organism evidence="5 6">
    <name type="scientific">Meganyctiphanes norvegica</name>
    <name type="common">Northern krill</name>
    <name type="synonym">Thysanopoda norvegica</name>
    <dbReference type="NCBI Taxonomy" id="48144"/>
    <lineage>
        <taxon>Eukaryota</taxon>
        <taxon>Metazoa</taxon>
        <taxon>Ecdysozoa</taxon>
        <taxon>Arthropoda</taxon>
        <taxon>Crustacea</taxon>
        <taxon>Multicrustacea</taxon>
        <taxon>Malacostraca</taxon>
        <taxon>Eumalacostraca</taxon>
        <taxon>Eucarida</taxon>
        <taxon>Euphausiacea</taxon>
        <taxon>Euphausiidae</taxon>
        <taxon>Meganyctiphanes</taxon>
    </lineage>
</organism>
<dbReference type="InterPro" id="IPR011600">
    <property type="entry name" value="Pept_C14_caspase"/>
</dbReference>
<dbReference type="SMART" id="SM00115">
    <property type="entry name" value="CASc"/>
    <property type="match status" value="1"/>
</dbReference>
<dbReference type="PANTHER" id="PTHR10454">
    <property type="entry name" value="CASPASE"/>
    <property type="match status" value="1"/>
</dbReference>
<dbReference type="SUPFAM" id="SSF52129">
    <property type="entry name" value="Caspase-like"/>
    <property type="match status" value="1"/>
</dbReference>
<reference evidence="5 6" key="1">
    <citation type="submission" date="2024-05" db="EMBL/GenBank/DDBJ databases">
        <authorList>
            <person name="Wallberg A."/>
        </authorList>
    </citation>
    <scope>NUCLEOTIDE SEQUENCE [LARGE SCALE GENOMIC DNA]</scope>
</reference>
<feature type="domain" description="Caspase family p10" evidence="3">
    <location>
        <begin position="391"/>
        <end position="474"/>
    </location>
</feature>
<name>A0AAV2RLV3_MEGNR</name>
<dbReference type="GO" id="GO:0043525">
    <property type="term" value="P:positive regulation of neuron apoptotic process"/>
    <property type="evidence" value="ECO:0007669"/>
    <property type="project" value="TreeGrafter"/>
</dbReference>
<dbReference type="PROSITE" id="PS50208">
    <property type="entry name" value="CASPASE_P20"/>
    <property type="match status" value="1"/>
</dbReference>
<feature type="domain" description="Caspase family p20" evidence="4">
    <location>
        <begin position="242"/>
        <end position="372"/>
    </location>
</feature>
<evidence type="ECO:0000313" key="5">
    <source>
        <dbReference type="EMBL" id="CAL4128996.1"/>
    </source>
</evidence>
<evidence type="ECO:0000259" key="3">
    <source>
        <dbReference type="PROSITE" id="PS50207"/>
    </source>
</evidence>
<dbReference type="Gene3D" id="3.40.50.1460">
    <property type="match status" value="1"/>
</dbReference>
<gene>
    <name evidence="5" type="ORF">MNOR_LOCUS26227</name>
</gene>
<evidence type="ECO:0000259" key="4">
    <source>
        <dbReference type="PROSITE" id="PS50208"/>
    </source>
</evidence>
<dbReference type="AlphaFoldDB" id="A0AAV2RLV3"/>
<dbReference type="EMBL" id="CAXKWB010025903">
    <property type="protein sequence ID" value="CAL4128996.1"/>
    <property type="molecule type" value="Genomic_DNA"/>
</dbReference>
<dbReference type="InterPro" id="IPR002138">
    <property type="entry name" value="Pept_C14_p10"/>
</dbReference>
<dbReference type="InterPro" id="IPR029030">
    <property type="entry name" value="Caspase-like_dom_sf"/>
</dbReference>
<dbReference type="GO" id="GO:0004197">
    <property type="term" value="F:cysteine-type endopeptidase activity"/>
    <property type="evidence" value="ECO:0007669"/>
    <property type="project" value="InterPro"/>
</dbReference>
<comment type="similarity">
    <text evidence="1 2">Belongs to the peptidase C14A family.</text>
</comment>
<dbReference type="GO" id="GO:0006915">
    <property type="term" value="P:apoptotic process"/>
    <property type="evidence" value="ECO:0007669"/>
    <property type="project" value="TreeGrafter"/>
</dbReference>
<dbReference type="InterPro" id="IPR015917">
    <property type="entry name" value="Pept_C14A"/>
</dbReference>
<comment type="caution">
    <text evidence="5">The sequence shown here is derived from an EMBL/GenBank/DDBJ whole genome shotgun (WGS) entry which is preliminary data.</text>
</comment>
<dbReference type="PROSITE" id="PS50207">
    <property type="entry name" value="CASPASE_P10"/>
    <property type="match status" value="1"/>
</dbReference>
<dbReference type="PRINTS" id="PR00376">
    <property type="entry name" value="IL1BCENZYME"/>
</dbReference>
<dbReference type="InterPro" id="IPR002398">
    <property type="entry name" value="Pept_C14"/>
</dbReference>
<dbReference type="GO" id="GO:0006508">
    <property type="term" value="P:proteolysis"/>
    <property type="evidence" value="ECO:0007669"/>
    <property type="project" value="InterPro"/>
</dbReference>
<dbReference type="InterPro" id="IPR001309">
    <property type="entry name" value="Pept_C14_p20"/>
</dbReference>
<dbReference type="Pfam" id="PF00656">
    <property type="entry name" value="Peptidase_C14"/>
    <property type="match status" value="1"/>
</dbReference>
<evidence type="ECO:0008006" key="7">
    <source>
        <dbReference type="Google" id="ProtNLM"/>
    </source>
</evidence>
<dbReference type="Proteomes" id="UP001497623">
    <property type="component" value="Unassembled WGS sequence"/>
</dbReference>
<sequence>MSTVCDAASMSSRFGQLDEAEDVLVRARGKLSQCWSQILALIDFDEAFSVVFLILSQNQLLERGYQLCQNILQGHSKEALERSVTLVLHDEGHHNKLFEALYLIGRYDILEDYLDVCINGNEYLHQTLRLPCSLSLDRKAIYEVFSGMTQEQADQILVPKLTFENWSVPEIGRPLEEAFIRNLQPGNYNKLINQLYRALVEIQSDNLASHLELFTTPEQPVVFTANDEEDEDNFYPRAYQYPHGLCVIINVKKFMEPRVPEEEIPLNERHGSDIDQERLTGTFKLLGFKVIHLNNPDYERIEQFFKNLRTNQALSAFACLAVCVMTHGDVDDNIYLHDRTPISVRDLRKLCFCESLLDKPRLYFVQACRGERGLTPVLLVQDSSTVVTNREADCIISAATVGGHSAMRSQTEGSWYITDLCRALQEYGHTHSIKYVLRKTRESLKNRVEKLDNTFVTQLSEDKDTLLKEVQLQRADSDHFVEGITDIIEMEIKDDLIDQALEDMIQEKLREYQQLMSQRMMNNSE</sequence>
<keyword evidence="6" id="KW-1185">Reference proteome</keyword>
<evidence type="ECO:0000256" key="1">
    <source>
        <dbReference type="ARBA" id="ARBA00010134"/>
    </source>
</evidence>
<evidence type="ECO:0000313" key="6">
    <source>
        <dbReference type="Proteomes" id="UP001497623"/>
    </source>
</evidence>
<protein>
    <recommendedName>
        <fullName evidence="7">Caspase-8</fullName>
    </recommendedName>
</protein>
<accession>A0AAV2RLV3</accession>
<proteinExistence type="inferred from homology"/>
<dbReference type="GO" id="GO:0005737">
    <property type="term" value="C:cytoplasm"/>
    <property type="evidence" value="ECO:0007669"/>
    <property type="project" value="TreeGrafter"/>
</dbReference>
<dbReference type="PANTHER" id="PTHR10454:SF247">
    <property type="entry name" value="DEATH RELATED CED-3_NEDD2-LIKE PROTEIN"/>
    <property type="match status" value="1"/>
</dbReference>
<evidence type="ECO:0000256" key="2">
    <source>
        <dbReference type="RuleBase" id="RU003971"/>
    </source>
</evidence>